<dbReference type="Pfam" id="PF00550">
    <property type="entry name" value="PP-binding"/>
    <property type="match status" value="2"/>
</dbReference>
<evidence type="ECO:0000259" key="7">
    <source>
        <dbReference type="PROSITE" id="PS50075"/>
    </source>
</evidence>
<keyword evidence="5" id="KW-0677">Repeat</keyword>
<dbReference type="Gene3D" id="3.30.300.30">
    <property type="match status" value="3"/>
</dbReference>
<dbReference type="InterPro" id="IPR020802">
    <property type="entry name" value="TesA-like"/>
</dbReference>
<dbReference type="InterPro" id="IPR029058">
    <property type="entry name" value="AB_hydrolase_fold"/>
</dbReference>
<dbReference type="GO" id="GO:0031177">
    <property type="term" value="F:phosphopantetheine binding"/>
    <property type="evidence" value="ECO:0007669"/>
    <property type="project" value="InterPro"/>
</dbReference>
<dbReference type="GO" id="GO:0008610">
    <property type="term" value="P:lipid biosynthetic process"/>
    <property type="evidence" value="ECO:0007669"/>
    <property type="project" value="UniProtKB-ARBA"/>
</dbReference>
<evidence type="ECO:0000256" key="6">
    <source>
        <dbReference type="SAM" id="MobiDB-lite"/>
    </source>
</evidence>
<dbReference type="SUPFAM" id="SSF47336">
    <property type="entry name" value="ACP-like"/>
    <property type="match status" value="2"/>
</dbReference>
<dbReference type="InterPro" id="IPR020806">
    <property type="entry name" value="PKS_PP-bd"/>
</dbReference>
<organism evidence="8 9">
    <name type="scientific">Streptomyces zagrosensis</name>
    <dbReference type="NCBI Taxonomy" id="1042984"/>
    <lineage>
        <taxon>Bacteria</taxon>
        <taxon>Bacillati</taxon>
        <taxon>Actinomycetota</taxon>
        <taxon>Actinomycetes</taxon>
        <taxon>Kitasatosporales</taxon>
        <taxon>Streptomycetaceae</taxon>
        <taxon>Streptomyces</taxon>
    </lineage>
</organism>
<dbReference type="InterPro" id="IPR025110">
    <property type="entry name" value="AMP-bd_C"/>
</dbReference>
<dbReference type="GO" id="GO:0043041">
    <property type="term" value="P:amino acid activation for nonribosomal peptide biosynthetic process"/>
    <property type="evidence" value="ECO:0007669"/>
    <property type="project" value="TreeGrafter"/>
</dbReference>
<dbReference type="InterPro" id="IPR006162">
    <property type="entry name" value="Ppantetheine_attach_site"/>
</dbReference>
<dbReference type="InterPro" id="IPR020845">
    <property type="entry name" value="AMP-binding_CS"/>
</dbReference>
<feature type="region of interest" description="Disordered" evidence="6">
    <location>
        <begin position="1510"/>
        <end position="1529"/>
    </location>
</feature>
<dbReference type="Pfam" id="PF00501">
    <property type="entry name" value="AMP-binding"/>
    <property type="match status" value="1"/>
</dbReference>
<dbReference type="SUPFAM" id="SSF53335">
    <property type="entry name" value="S-adenosyl-L-methionine-dependent methyltransferases"/>
    <property type="match status" value="1"/>
</dbReference>
<sequence length="1944" mass="210340">DLARWNHDGQLHYLGRTDTQVKIRGFRIELGEVQAALTAQPDVAHAIVTTYQSDAGDTQLVGYVVPAEPATFAPARAREALRQQLPGYMVPASVLAIDTLPLTHNGKIDYQALPAPEHHADSEDGRGPRTPQEEILCALFAAALGLSAVSIDDNFFDLGGHSLLATKLTSRIRATLGVEIPLRTLFAAPSVAGLAEQIAGLDETTPPRQALAPAARPERLPLSYAQQRLWFLHKLEGPSATYNMPFALRLSGHVDHRALEAALHDVIARHETLRTTFPELDGAPYQHIVAPEEARIDLPLRRVEQSELAVVLTEVARFAFDLSAQIPLRAWLVETGPTESVLMLVLHHIAGDGWSVAPLAQDLATAYTARHSGAQPAWSALPVQYADYTLWQHELLGDPSDPKSLFAQQYAYWERQLAELPEQVTVPTDRPRPAVISYAGDAAHFRLDAELHRAVSDLARASGATVYMVLQASMAALLTRLGAGTDIPVGSGVAGRTDEKLGELIGLFVNTLVMRTDTAGDPAFAELLARVRESALAAYTHQDVPFDTLVERLNPQRSTAYHPMFQIALVLQNNEEAHFDLPELRVTAEHADTGTARYDMLLSVSESFRDRVEPNGVDITVEYATALYDRGTVEAFIARWARLMRALVADPALRIGSPDLLSPAERERLIDAYGQGRQGSRALAEQTLPDLFQAQVDRSPGAAAVSDGSTSWSYAELNARANQIAHWLIGRGIGPEQLVGVALPRSAEQIAVIFGVLKAGAAYLPIDPAYPADRIGYMTADARPALLLTNTETAPSLPRELVADLVLIDAVETLDAWRAAADTDPVTALVPAHPAYVIYTSGSTGRPKGVAVTHTGFAALRATHTQRCAPAVGCRVLQFASPSFDAAVWELVMALTSGGTLVIPEQHRLAGEELAHTLAEQRITHATLPPSVLATLPAPSAASLTGLRVLTLAGEALPPHLAELWAPGRTLINAYGPTETTICAATSGPLTDERVPIGTPTVDTGLYVLDGALRPMPVNTPGELYAAGPSLARGYLGRAGLTARRFVANPYGPPGSRMYRTGDLARWTSGGELEYLGRTDAQVKVRGFRIEPGEVEAALVAHPDVAQAVVTTHRPGDGDARLIAYVVPAADLTAGDDQVEEWRNIYDTVYSEPTEADLGSDFHGWNSSYTGQPIPLADMEEWRRATVALIRESGPRQLLEIGAGSGLLLAPLAPTVEAYWATDLSHSAARNLAARTQQKGWRHVQVRCQPADDFTGIPTGSFDTIVVNSVSQYFPNQRYLTAVIDQALAHLAPGGHLIVGDVRHYGLHRTFHNAIHALAAPHTAALQHSTQQSLINEEELLVDPAYFTAYAERHPDVCGADVRLKHGTAHNELTRHRYDAIIHKSPAQPTVLDGVPARPWTYASLRDFTERYALDPQAGPVRLTRIPNARLTAETAALAAAQRNAPIEEIRALLRAEYPGEAAAVDPQALHEWAAGHGMQARTTWNDTAPDAFDAVLIPAHRTGAGYTGTYTPARTHRPQATLTNSPTTTHATARLTTTLREHLARHLPAHMLPSAITPVTDIPLTPNGKINYSALPLPDHTPRTNGRPPRTPREEVLCTLYAQTLGLPAVTIDDNFFDLGGHSLLATKLISTIRTVLGLDIPLRVLFANPTIAQVSAHLTGDGDSDSALEVLLPLRTGGKLPPLFCVHAGNGMCWTYAALLPHLSPDFPVYGLQSHGLAHPDELRQSMEEIAEDCIEAMQRVQPQGPYHLLGHSFGGTLAHVMATLLEQRGERVELIVSLDSEPSRPITEEERAAIADTGRMYAGMLELLGVDPRDIPAASLTYEQFTTVARTTSTVLGSMSEKEFAAMMALLQTNGQVSTGYRHERAATNMLLFAASDKEGPLLTADLWRPYIDGEITHHTVTCKHNTIVTPDTLRELGPVIEARLRQAIGDTTTHPEGENH</sequence>
<dbReference type="GO" id="GO:0017000">
    <property type="term" value="P:antibiotic biosynthetic process"/>
    <property type="evidence" value="ECO:0007669"/>
    <property type="project" value="UniProtKB-ARBA"/>
</dbReference>
<dbReference type="InterPro" id="IPR029063">
    <property type="entry name" value="SAM-dependent_MTases_sf"/>
</dbReference>
<gene>
    <name evidence="8" type="ORF">FHS42_006746</name>
</gene>
<evidence type="ECO:0000256" key="2">
    <source>
        <dbReference type="ARBA" id="ARBA00006432"/>
    </source>
</evidence>
<dbReference type="InterPro" id="IPR013217">
    <property type="entry name" value="Methyltransf_12"/>
</dbReference>
<keyword evidence="9" id="KW-1185">Reference proteome</keyword>
<dbReference type="CDD" id="cd19540">
    <property type="entry name" value="LCL_NRPS-like"/>
    <property type="match status" value="1"/>
</dbReference>
<dbReference type="Gene3D" id="3.40.50.1820">
    <property type="entry name" value="alpha/beta hydrolase"/>
    <property type="match status" value="1"/>
</dbReference>
<evidence type="ECO:0000256" key="3">
    <source>
        <dbReference type="ARBA" id="ARBA00022450"/>
    </source>
</evidence>
<dbReference type="Gene3D" id="3.30.559.30">
    <property type="entry name" value="Nonribosomal peptide synthetase, condensation domain"/>
    <property type="match status" value="1"/>
</dbReference>
<dbReference type="NCBIfam" id="TIGR01733">
    <property type="entry name" value="AA-adenyl-dom"/>
    <property type="match status" value="1"/>
</dbReference>
<dbReference type="GO" id="GO:0009403">
    <property type="term" value="P:toxin biosynthetic process"/>
    <property type="evidence" value="ECO:0007669"/>
    <property type="project" value="UniProtKB-ARBA"/>
</dbReference>
<dbReference type="FunFam" id="3.30.300.30:FF:000010">
    <property type="entry name" value="Enterobactin synthetase component F"/>
    <property type="match status" value="1"/>
</dbReference>
<dbReference type="PANTHER" id="PTHR45527">
    <property type="entry name" value="NONRIBOSOMAL PEPTIDE SYNTHETASE"/>
    <property type="match status" value="1"/>
</dbReference>
<evidence type="ECO:0000256" key="4">
    <source>
        <dbReference type="ARBA" id="ARBA00022553"/>
    </source>
</evidence>
<dbReference type="Pfam" id="PF08242">
    <property type="entry name" value="Methyltransf_12"/>
    <property type="match status" value="1"/>
</dbReference>
<dbReference type="Proteomes" id="UP000588098">
    <property type="component" value="Unassembled WGS sequence"/>
</dbReference>
<dbReference type="Gene3D" id="3.30.559.10">
    <property type="entry name" value="Chloramphenicol acetyltransferase-like domain"/>
    <property type="match status" value="1"/>
</dbReference>
<dbReference type="Gene3D" id="3.40.50.150">
    <property type="entry name" value="Vaccinia Virus protein VP39"/>
    <property type="match status" value="1"/>
</dbReference>
<dbReference type="SUPFAM" id="SSF52777">
    <property type="entry name" value="CoA-dependent acyltransferases"/>
    <property type="match status" value="2"/>
</dbReference>
<evidence type="ECO:0000313" key="8">
    <source>
        <dbReference type="EMBL" id="MBB5939650.1"/>
    </source>
</evidence>
<dbReference type="FunFam" id="3.30.559.30:FF:000001">
    <property type="entry name" value="Non-ribosomal peptide synthetase"/>
    <property type="match status" value="1"/>
</dbReference>
<dbReference type="FunFam" id="1.10.1200.10:FF:000016">
    <property type="entry name" value="Non-ribosomal peptide synthase"/>
    <property type="match status" value="1"/>
</dbReference>
<dbReference type="CDD" id="cd02440">
    <property type="entry name" value="AdoMet_MTases"/>
    <property type="match status" value="1"/>
</dbReference>
<dbReference type="PROSITE" id="PS00455">
    <property type="entry name" value="AMP_BINDING"/>
    <property type="match status" value="1"/>
</dbReference>
<dbReference type="PROSITE" id="PS50075">
    <property type="entry name" value="CARRIER"/>
    <property type="match status" value="2"/>
</dbReference>
<dbReference type="GO" id="GO:0072330">
    <property type="term" value="P:monocarboxylic acid biosynthetic process"/>
    <property type="evidence" value="ECO:0007669"/>
    <property type="project" value="UniProtKB-ARBA"/>
</dbReference>
<dbReference type="FunFam" id="3.40.50.980:FF:000001">
    <property type="entry name" value="Non-ribosomal peptide synthetase"/>
    <property type="match status" value="1"/>
</dbReference>
<dbReference type="InterPro" id="IPR001242">
    <property type="entry name" value="Condensation_dom"/>
</dbReference>
<dbReference type="InterPro" id="IPR009081">
    <property type="entry name" value="PP-bd_ACP"/>
</dbReference>
<comment type="cofactor">
    <cofactor evidence="1">
        <name>pantetheine 4'-phosphate</name>
        <dbReference type="ChEBI" id="CHEBI:47942"/>
    </cofactor>
</comment>
<dbReference type="InterPro" id="IPR036736">
    <property type="entry name" value="ACP-like_sf"/>
</dbReference>
<dbReference type="SMART" id="SM00824">
    <property type="entry name" value="PKS_TE"/>
    <property type="match status" value="1"/>
</dbReference>
<dbReference type="InterPro" id="IPR001031">
    <property type="entry name" value="Thioesterase"/>
</dbReference>
<dbReference type="SUPFAM" id="SSF53474">
    <property type="entry name" value="alpha/beta-Hydrolases"/>
    <property type="match status" value="1"/>
</dbReference>
<accession>A0A7W9QG47</accession>
<dbReference type="Pfam" id="PF00668">
    <property type="entry name" value="Condensation"/>
    <property type="match status" value="1"/>
</dbReference>
<feature type="non-terminal residue" evidence="8">
    <location>
        <position position="1"/>
    </location>
</feature>
<keyword evidence="4" id="KW-0597">Phosphoprotein</keyword>
<dbReference type="RefSeq" id="WP_184579104.1">
    <property type="nucleotide sequence ID" value="NZ_JACHJL010000026.1"/>
</dbReference>
<protein>
    <submittedName>
        <fullName evidence="8">Amino acid adenylation domain-containing protein</fullName>
    </submittedName>
</protein>
<reference evidence="8 9" key="1">
    <citation type="submission" date="2020-08" db="EMBL/GenBank/DDBJ databases">
        <title>Genomic Encyclopedia of Type Strains, Phase III (KMG-III): the genomes of soil and plant-associated and newly described type strains.</title>
        <authorList>
            <person name="Whitman W."/>
        </authorList>
    </citation>
    <scope>NUCLEOTIDE SEQUENCE [LARGE SCALE GENOMIC DNA]</scope>
    <source>
        <strain evidence="8 9">CECT 8305</strain>
    </source>
</reference>
<dbReference type="GO" id="GO:0005737">
    <property type="term" value="C:cytoplasm"/>
    <property type="evidence" value="ECO:0007669"/>
    <property type="project" value="TreeGrafter"/>
</dbReference>
<dbReference type="SMART" id="SM00823">
    <property type="entry name" value="PKS_PP"/>
    <property type="match status" value="2"/>
</dbReference>
<dbReference type="PANTHER" id="PTHR45527:SF1">
    <property type="entry name" value="FATTY ACID SYNTHASE"/>
    <property type="match status" value="1"/>
</dbReference>
<dbReference type="InterPro" id="IPR023213">
    <property type="entry name" value="CAT-like_dom_sf"/>
</dbReference>
<feature type="domain" description="Carrier" evidence="7">
    <location>
        <begin position="127"/>
        <end position="202"/>
    </location>
</feature>
<dbReference type="GO" id="GO:0003824">
    <property type="term" value="F:catalytic activity"/>
    <property type="evidence" value="ECO:0007669"/>
    <property type="project" value="InterPro"/>
</dbReference>
<dbReference type="EMBL" id="JACHJL010000026">
    <property type="protein sequence ID" value="MBB5939650.1"/>
    <property type="molecule type" value="Genomic_DNA"/>
</dbReference>
<dbReference type="Gene3D" id="3.40.50.980">
    <property type="match status" value="2"/>
</dbReference>
<comment type="caution">
    <text evidence="8">The sequence shown here is derived from an EMBL/GenBank/DDBJ whole genome shotgun (WGS) entry which is preliminary data.</text>
</comment>
<feature type="domain" description="Carrier" evidence="7">
    <location>
        <begin position="1589"/>
        <end position="1664"/>
    </location>
</feature>
<dbReference type="InterPro" id="IPR045851">
    <property type="entry name" value="AMP-bd_C_sf"/>
</dbReference>
<proteinExistence type="inferred from homology"/>
<dbReference type="InterPro" id="IPR010071">
    <property type="entry name" value="AA_adenyl_dom"/>
</dbReference>
<dbReference type="FunFam" id="3.40.50.12780:FF:000012">
    <property type="entry name" value="Non-ribosomal peptide synthetase"/>
    <property type="match status" value="1"/>
</dbReference>
<keyword evidence="3" id="KW-0596">Phosphopantetheine</keyword>
<dbReference type="InterPro" id="IPR000873">
    <property type="entry name" value="AMP-dep_synth/lig_dom"/>
</dbReference>
<evidence type="ECO:0000256" key="5">
    <source>
        <dbReference type="ARBA" id="ARBA00022737"/>
    </source>
</evidence>
<dbReference type="Gene3D" id="2.30.38.10">
    <property type="entry name" value="Luciferase, Domain 3"/>
    <property type="match status" value="1"/>
</dbReference>
<name>A0A7W9QG47_9ACTN</name>
<dbReference type="Pfam" id="PF00975">
    <property type="entry name" value="Thioesterase"/>
    <property type="match status" value="1"/>
</dbReference>
<evidence type="ECO:0000256" key="1">
    <source>
        <dbReference type="ARBA" id="ARBA00001957"/>
    </source>
</evidence>
<dbReference type="PROSITE" id="PS00012">
    <property type="entry name" value="PHOSPHOPANTETHEINE"/>
    <property type="match status" value="2"/>
</dbReference>
<dbReference type="Pfam" id="PF13193">
    <property type="entry name" value="AMP-binding_C"/>
    <property type="match status" value="1"/>
</dbReference>
<dbReference type="Gene3D" id="1.10.1200.10">
    <property type="entry name" value="ACP-like"/>
    <property type="match status" value="1"/>
</dbReference>
<dbReference type="FunFam" id="1.10.1200.10:FF:000005">
    <property type="entry name" value="Nonribosomal peptide synthetase 1"/>
    <property type="match status" value="1"/>
</dbReference>
<evidence type="ECO:0000313" key="9">
    <source>
        <dbReference type="Proteomes" id="UP000588098"/>
    </source>
</evidence>
<comment type="similarity">
    <text evidence="2">Belongs to the ATP-dependent AMP-binding enzyme family.</text>
</comment>
<dbReference type="SUPFAM" id="SSF56801">
    <property type="entry name" value="Acetyl-CoA synthetase-like"/>
    <property type="match status" value="2"/>
</dbReference>